<evidence type="ECO:0000313" key="2">
    <source>
        <dbReference type="Proteomes" id="UP000886998"/>
    </source>
</evidence>
<accession>A0A8X6XRY2</accession>
<dbReference type="EMBL" id="BMAV01011952">
    <property type="protein sequence ID" value="GFY58206.1"/>
    <property type="molecule type" value="Genomic_DNA"/>
</dbReference>
<gene>
    <name evidence="1" type="ORF">TNIN_359351</name>
</gene>
<dbReference type="AlphaFoldDB" id="A0A8X6XRY2"/>
<dbReference type="Proteomes" id="UP000886998">
    <property type="component" value="Unassembled WGS sequence"/>
</dbReference>
<proteinExistence type="predicted"/>
<evidence type="ECO:0000313" key="1">
    <source>
        <dbReference type="EMBL" id="GFY58206.1"/>
    </source>
</evidence>
<comment type="caution">
    <text evidence="1">The sequence shown here is derived from an EMBL/GenBank/DDBJ whole genome shotgun (WGS) entry which is preliminary data.</text>
</comment>
<reference evidence="1" key="1">
    <citation type="submission" date="2020-08" db="EMBL/GenBank/DDBJ databases">
        <title>Multicomponent nature underlies the extraordinary mechanical properties of spider dragline silk.</title>
        <authorList>
            <person name="Kono N."/>
            <person name="Nakamura H."/>
            <person name="Mori M."/>
            <person name="Yoshida Y."/>
            <person name="Ohtoshi R."/>
            <person name="Malay A.D."/>
            <person name="Moran D.A.P."/>
            <person name="Tomita M."/>
            <person name="Numata K."/>
            <person name="Arakawa K."/>
        </authorList>
    </citation>
    <scope>NUCLEOTIDE SEQUENCE</scope>
</reference>
<protein>
    <submittedName>
        <fullName evidence="1">Uncharacterized protein</fullName>
    </submittedName>
</protein>
<organism evidence="1 2">
    <name type="scientific">Trichonephila inaurata madagascariensis</name>
    <dbReference type="NCBI Taxonomy" id="2747483"/>
    <lineage>
        <taxon>Eukaryota</taxon>
        <taxon>Metazoa</taxon>
        <taxon>Ecdysozoa</taxon>
        <taxon>Arthropoda</taxon>
        <taxon>Chelicerata</taxon>
        <taxon>Arachnida</taxon>
        <taxon>Araneae</taxon>
        <taxon>Araneomorphae</taxon>
        <taxon>Entelegynae</taxon>
        <taxon>Araneoidea</taxon>
        <taxon>Nephilidae</taxon>
        <taxon>Trichonephila</taxon>
        <taxon>Trichonephila inaurata</taxon>
    </lineage>
</organism>
<keyword evidence="2" id="KW-1185">Reference proteome</keyword>
<name>A0A8X6XRY2_9ARAC</name>
<sequence>MGVRVTHVDLGMVDGRLSPPSGSLVDLEEEEVHFGPIAKHFYLCSLLSATFRRRVYSLNQGCPIKFHYSLNLGCPTYGPGAACGPP</sequence>